<name>A0A9W8ZU39_9AGAR</name>
<accession>A0A9W8ZU39</accession>
<gene>
    <name evidence="1" type="ORF">J3R30DRAFT_3224216</name>
</gene>
<dbReference type="OrthoDB" id="2962718at2759"/>
<reference evidence="1" key="1">
    <citation type="submission" date="2022-08" db="EMBL/GenBank/DDBJ databases">
        <title>A Global Phylogenomic Analysis of the Shiitake Genus Lentinula.</title>
        <authorList>
            <consortium name="DOE Joint Genome Institute"/>
            <person name="Sierra-Patev S."/>
            <person name="Min B."/>
            <person name="Naranjo-Ortiz M."/>
            <person name="Looney B."/>
            <person name="Konkel Z."/>
            <person name="Slot J.C."/>
            <person name="Sakamoto Y."/>
            <person name="Steenwyk J.L."/>
            <person name="Rokas A."/>
            <person name="Carro J."/>
            <person name="Camarero S."/>
            <person name="Ferreira P."/>
            <person name="Molpeceres G."/>
            <person name="Ruiz-Duenas F.J."/>
            <person name="Serrano A."/>
            <person name="Henrissat B."/>
            <person name="Drula E."/>
            <person name="Hughes K.W."/>
            <person name="Mata J.L."/>
            <person name="Ishikawa N.K."/>
            <person name="Vargas-Isla R."/>
            <person name="Ushijima S."/>
            <person name="Smith C.A."/>
            <person name="Ahrendt S."/>
            <person name="Andreopoulos W."/>
            <person name="He G."/>
            <person name="Labutti K."/>
            <person name="Lipzen A."/>
            <person name="Ng V."/>
            <person name="Riley R."/>
            <person name="Sandor L."/>
            <person name="Barry K."/>
            <person name="Martinez A.T."/>
            <person name="Xiao Y."/>
            <person name="Gibbons J.G."/>
            <person name="Terashima K."/>
            <person name="Grigoriev I.V."/>
            <person name="Hibbett D.S."/>
        </authorList>
    </citation>
    <scope>NUCLEOTIDE SEQUENCE</scope>
    <source>
        <strain evidence="1">JLM2183</strain>
    </source>
</reference>
<feature type="non-terminal residue" evidence="1">
    <location>
        <position position="115"/>
    </location>
</feature>
<dbReference type="EMBL" id="JAOTPV010000054">
    <property type="protein sequence ID" value="KAJ4466549.1"/>
    <property type="molecule type" value="Genomic_DNA"/>
</dbReference>
<organism evidence="1 2">
    <name type="scientific">Lentinula aciculospora</name>
    <dbReference type="NCBI Taxonomy" id="153920"/>
    <lineage>
        <taxon>Eukaryota</taxon>
        <taxon>Fungi</taxon>
        <taxon>Dikarya</taxon>
        <taxon>Basidiomycota</taxon>
        <taxon>Agaricomycotina</taxon>
        <taxon>Agaricomycetes</taxon>
        <taxon>Agaricomycetidae</taxon>
        <taxon>Agaricales</taxon>
        <taxon>Marasmiineae</taxon>
        <taxon>Omphalotaceae</taxon>
        <taxon>Lentinula</taxon>
    </lineage>
</organism>
<keyword evidence="2" id="KW-1185">Reference proteome</keyword>
<proteinExistence type="predicted"/>
<sequence length="115" mass="13159">AAEKEEWNGSKLLKKHKTAQLFDAEEPWELTPWLGKSIAQLDAADVKSDKVRIAKLLDWMQPKIREVFCKLEEAITATSFDNFVKKLKEIFPESVTDELGSKAGLLRAIRKYEPI</sequence>
<evidence type="ECO:0000313" key="1">
    <source>
        <dbReference type="EMBL" id="KAJ4466549.1"/>
    </source>
</evidence>
<evidence type="ECO:0000313" key="2">
    <source>
        <dbReference type="Proteomes" id="UP001150266"/>
    </source>
</evidence>
<comment type="caution">
    <text evidence="1">The sequence shown here is derived from an EMBL/GenBank/DDBJ whole genome shotgun (WGS) entry which is preliminary data.</text>
</comment>
<protein>
    <submittedName>
        <fullName evidence="1">Uncharacterized protein</fullName>
    </submittedName>
</protein>
<dbReference type="Proteomes" id="UP001150266">
    <property type="component" value="Unassembled WGS sequence"/>
</dbReference>
<dbReference type="AlphaFoldDB" id="A0A9W8ZU39"/>
<feature type="non-terminal residue" evidence="1">
    <location>
        <position position="1"/>
    </location>
</feature>